<evidence type="ECO:0000313" key="2">
    <source>
        <dbReference type="Proteomes" id="UP000447434"/>
    </source>
</evidence>
<keyword evidence="2" id="KW-1185">Reference proteome</keyword>
<name>A0A6A4QEQ8_LUPAL</name>
<reference evidence="2" key="1">
    <citation type="journal article" date="2020" name="Nat. Commun.">
        <title>Genome sequence of the cluster root forming white lupin.</title>
        <authorList>
            <person name="Hufnagel B."/>
            <person name="Marques A."/>
            <person name="Soriano A."/>
            <person name="Marques L."/>
            <person name="Divol F."/>
            <person name="Doumas P."/>
            <person name="Sallet E."/>
            <person name="Mancinotti D."/>
            <person name="Carrere S."/>
            <person name="Marande W."/>
            <person name="Arribat S."/>
            <person name="Keller J."/>
            <person name="Huneau C."/>
            <person name="Blein T."/>
            <person name="Aime D."/>
            <person name="Laguerre M."/>
            <person name="Taylor J."/>
            <person name="Schubert V."/>
            <person name="Nelson M."/>
            <person name="Geu-Flores F."/>
            <person name="Crespi M."/>
            <person name="Gallardo-Guerrero K."/>
            <person name="Delaux P.-M."/>
            <person name="Salse J."/>
            <person name="Berges H."/>
            <person name="Guyot R."/>
            <person name="Gouzy J."/>
            <person name="Peret B."/>
        </authorList>
    </citation>
    <scope>NUCLEOTIDE SEQUENCE [LARGE SCALE GENOMIC DNA]</scope>
    <source>
        <strain evidence="2">cv. Amiga</strain>
    </source>
</reference>
<accession>A0A6A4QEQ8</accession>
<comment type="caution">
    <text evidence="1">The sequence shown here is derived from an EMBL/GenBank/DDBJ whole genome shotgun (WGS) entry which is preliminary data.</text>
</comment>
<sequence>MILVLTHCGYFGGYPRVVYFCYPKLGRVGQMIHSWILKSLFEDLQPRFVCCRQCFKLRLWSRLQSLLWLLQLRSPMRLCYSLIGSNTVLCGYVVARCSHIIAVASRDVVCNNLLKI</sequence>
<evidence type="ECO:0000313" key="1">
    <source>
        <dbReference type="EMBL" id="KAE9612311.1"/>
    </source>
</evidence>
<organism evidence="1 2">
    <name type="scientific">Lupinus albus</name>
    <name type="common">White lupine</name>
    <name type="synonym">Lupinus termis</name>
    <dbReference type="NCBI Taxonomy" id="3870"/>
    <lineage>
        <taxon>Eukaryota</taxon>
        <taxon>Viridiplantae</taxon>
        <taxon>Streptophyta</taxon>
        <taxon>Embryophyta</taxon>
        <taxon>Tracheophyta</taxon>
        <taxon>Spermatophyta</taxon>
        <taxon>Magnoliopsida</taxon>
        <taxon>eudicotyledons</taxon>
        <taxon>Gunneridae</taxon>
        <taxon>Pentapetalae</taxon>
        <taxon>rosids</taxon>
        <taxon>fabids</taxon>
        <taxon>Fabales</taxon>
        <taxon>Fabaceae</taxon>
        <taxon>Papilionoideae</taxon>
        <taxon>50 kb inversion clade</taxon>
        <taxon>genistoids sensu lato</taxon>
        <taxon>core genistoids</taxon>
        <taxon>Genisteae</taxon>
        <taxon>Lupinus</taxon>
    </lineage>
</organism>
<dbReference type="Proteomes" id="UP000447434">
    <property type="component" value="Chromosome 6"/>
</dbReference>
<gene>
    <name evidence="1" type="ORF">Lalb_Chr06g0171651</name>
</gene>
<dbReference type="EMBL" id="WOCE01000006">
    <property type="protein sequence ID" value="KAE9612311.1"/>
    <property type="molecule type" value="Genomic_DNA"/>
</dbReference>
<dbReference type="AlphaFoldDB" id="A0A6A4QEQ8"/>
<protein>
    <submittedName>
        <fullName evidence="1">Uncharacterized protein</fullName>
    </submittedName>
</protein>
<proteinExistence type="predicted"/>